<accession>A0A914W8W6</accession>
<dbReference type="SUPFAM" id="SSF57850">
    <property type="entry name" value="RING/U-box"/>
    <property type="match status" value="1"/>
</dbReference>
<dbReference type="WBParaSite" id="PSAMB.scaffold3291size18898.g21068.t1">
    <property type="protein sequence ID" value="PSAMB.scaffold3291size18898.g21068.t1"/>
    <property type="gene ID" value="PSAMB.scaffold3291size18898.g21068"/>
</dbReference>
<protein>
    <submittedName>
        <fullName evidence="7">RING-type domain-containing protein</fullName>
    </submittedName>
</protein>
<dbReference type="InterPro" id="IPR027370">
    <property type="entry name" value="Znf-RING_euk"/>
</dbReference>
<keyword evidence="2 4" id="KW-0863">Zinc-finger</keyword>
<dbReference type="InterPro" id="IPR013083">
    <property type="entry name" value="Znf_RING/FYVE/PHD"/>
</dbReference>
<evidence type="ECO:0000313" key="7">
    <source>
        <dbReference type="WBParaSite" id="PSAMB.scaffold3291size18898.g21068.t1"/>
    </source>
</evidence>
<dbReference type="AlphaFoldDB" id="A0A914W8W6"/>
<evidence type="ECO:0000256" key="1">
    <source>
        <dbReference type="ARBA" id="ARBA00022723"/>
    </source>
</evidence>
<sequence length="477" mass="53613">MLRRMSLRSVPIPSQTSPASFAVSIDGRTAFFFDQVANRICALSTADGCVDCFYEMPAFAYQYAAKPKTWLAWAISFFAEVDSDWKMIRLFCNMSTGLVAFFWNAGSRTLHTLLFHANRKLKQLVLLDSSHIDLPLHWGSVEPSVQQVDGDYAVVITYTVATDPMRRFLIINCAVHDAHIDIRPKLTRALPAGIWSWLGEHKGRVRLLLWNKKSMIEMTARGWEEIELSADGETKQYPPADDDCYGALPMIRNGKAWYCIFESQQKVGRTGCLWQLDLARQRWNKYPDFPVVGSAHAVMRKLRNAIELIVVDGADDKQSLGLITFIQTGSPAQQNVLTCPVCYQLFKEPVKLTCGHAVCAQCLARVASYERKLKCVICGTEMSPNDLAINLALKEIVLELLKEAPLTAFCEDCGRPSSSADLMRCLTCHPYGNNCYCALCLLKVHSGHQIDFLPPDTITETLEQSNDNDFFNINFVP</sequence>
<dbReference type="Pfam" id="PF13445">
    <property type="entry name" value="zf-RING_UBOX"/>
    <property type="match status" value="1"/>
</dbReference>
<evidence type="ECO:0000313" key="6">
    <source>
        <dbReference type="Proteomes" id="UP000887566"/>
    </source>
</evidence>
<organism evidence="6 7">
    <name type="scientific">Plectus sambesii</name>
    <dbReference type="NCBI Taxonomy" id="2011161"/>
    <lineage>
        <taxon>Eukaryota</taxon>
        <taxon>Metazoa</taxon>
        <taxon>Ecdysozoa</taxon>
        <taxon>Nematoda</taxon>
        <taxon>Chromadorea</taxon>
        <taxon>Plectida</taxon>
        <taxon>Plectina</taxon>
        <taxon>Plectoidea</taxon>
        <taxon>Plectidae</taxon>
        <taxon>Plectus</taxon>
    </lineage>
</organism>
<dbReference type="GO" id="GO:0008270">
    <property type="term" value="F:zinc ion binding"/>
    <property type="evidence" value="ECO:0007669"/>
    <property type="project" value="UniProtKB-KW"/>
</dbReference>
<evidence type="ECO:0000256" key="4">
    <source>
        <dbReference type="PROSITE-ProRule" id="PRU00175"/>
    </source>
</evidence>
<name>A0A914W8W6_9BILA</name>
<dbReference type="PANTHER" id="PTHR24103">
    <property type="entry name" value="E3 UBIQUITIN-PROTEIN LIGASE TRIM"/>
    <property type="match status" value="1"/>
</dbReference>
<reference evidence="7" key="1">
    <citation type="submission" date="2022-11" db="UniProtKB">
        <authorList>
            <consortium name="WormBaseParasite"/>
        </authorList>
    </citation>
    <scope>IDENTIFICATION</scope>
</reference>
<feature type="domain" description="RING-type" evidence="5">
    <location>
        <begin position="339"/>
        <end position="378"/>
    </location>
</feature>
<keyword evidence="6" id="KW-1185">Reference proteome</keyword>
<dbReference type="InterPro" id="IPR001841">
    <property type="entry name" value="Znf_RING"/>
</dbReference>
<proteinExistence type="predicted"/>
<evidence type="ECO:0000259" key="5">
    <source>
        <dbReference type="PROSITE" id="PS50089"/>
    </source>
</evidence>
<evidence type="ECO:0000256" key="2">
    <source>
        <dbReference type="ARBA" id="ARBA00022771"/>
    </source>
</evidence>
<keyword evidence="1" id="KW-0479">Metal-binding</keyword>
<dbReference type="SMART" id="SM00184">
    <property type="entry name" value="RING"/>
    <property type="match status" value="1"/>
</dbReference>
<dbReference type="Gene3D" id="3.30.40.10">
    <property type="entry name" value="Zinc/RING finger domain, C3HC4 (zinc finger)"/>
    <property type="match status" value="1"/>
</dbReference>
<keyword evidence="3" id="KW-0862">Zinc</keyword>
<dbReference type="Proteomes" id="UP000887566">
    <property type="component" value="Unplaced"/>
</dbReference>
<dbReference type="PROSITE" id="PS00518">
    <property type="entry name" value="ZF_RING_1"/>
    <property type="match status" value="1"/>
</dbReference>
<evidence type="ECO:0000256" key="3">
    <source>
        <dbReference type="ARBA" id="ARBA00022833"/>
    </source>
</evidence>
<dbReference type="InterPro" id="IPR017907">
    <property type="entry name" value="Znf_RING_CS"/>
</dbReference>
<dbReference type="InterPro" id="IPR050143">
    <property type="entry name" value="TRIM/RBCC"/>
</dbReference>
<dbReference type="PROSITE" id="PS50089">
    <property type="entry name" value="ZF_RING_2"/>
    <property type="match status" value="1"/>
</dbReference>